<protein>
    <recommendedName>
        <fullName evidence="4">Copper transport protein</fullName>
    </recommendedName>
</protein>
<evidence type="ECO:0000256" key="2">
    <source>
        <dbReference type="ARBA" id="ARBA00022989"/>
    </source>
</evidence>
<reference evidence="5" key="1">
    <citation type="submission" date="2021-11" db="EMBL/GenBank/DDBJ databases">
        <authorList>
            <person name="Schell T."/>
        </authorList>
    </citation>
    <scope>NUCLEOTIDE SEQUENCE</scope>
    <source>
        <strain evidence="5">M5</strain>
    </source>
</reference>
<dbReference type="EMBL" id="CAKKLH010000329">
    <property type="protein sequence ID" value="CAH0112674.1"/>
    <property type="molecule type" value="Genomic_DNA"/>
</dbReference>
<evidence type="ECO:0000256" key="1">
    <source>
        <dbReference type="ARBA" id="ARBA00022692"/>
    </source>
</evidence>
<keyword evidence="4" id="KW-0406">Ion transport</keyword>
<dbReference type="GO" id="GO:0016020">
    <property type="term" value="C:membrane"/>
    <property type="evidence" value="ECO:0007669"/>
    <property type="project" value="UniProtKB-SubCell"/>
</dbReference>
<evidence type="ECO:0000313" key="6">
    <source>
        <dbReference type="Proteomes" id="UP000789390"/>
    </source>
</evidence>
<comment type="subcellular location">
    <subcellularLocation>
        <location evidence="4">Membrane</location>
        <topology evidence="4">Multi-pass membrane protein</topology>
    </subcellularLocation>
</comment>
<keyword evidence="1 4" id="KW-0812">Transmembrane</keyword>
<feature type="transmembrane region" description="Helical" evidence="4">
    <location>
        <begin position="134"/>
        <end position="153"/>
    </location>
</feature>
<dbReference type="GO" id="GO:0005375">
    <property type="term" value="F:copper ion transmembrane transporter activity"/>
    <property type="evidence" value="ECO:0007669"/>
    <property type="project" value="UniProtKB-UniRule"/>
</dbReference>
<evidence type="ECO:0000256" key="3">
    <source>
        <dbReference type="ARBA" id="ARBA00023136"/>
    </source>
</evidence>
<dbReference type="OrthoDB" id="161814at2759"/>
<comment type="similarity">
    <text evidence="4">Belongs to the copper transporter (Ctr) (TC 1.A.56) family. SLC31A subfamily.</text>
</comment>
<gene>
    <name evidence="5" type="ORF">DGAL_LOCUS16443</name>
</gene>
<name>A0A8J2WCB9_9CRUS</name>
<accession>A0A8J2WCB9</accession>
<organism evidence="5 6">
    <name type="scientific">Daphnia galeata</name>
    <dbReference type="NCBI Taxonomy" id="27404"/>
    <lineage>
        <taxon>Eukaryota</taxon>
        <taxon>Metazoa</taxon>
        <taxon>Ecdysozoa</taxon>
        <taxon>Arthropoda</taxon>
        <taxon>Crustacea</taxon>
        <taxon>Branchiopoda</taxon>
        <taxon>Diplostraca</taxon>
        <taxon>Cladocera</taxon>
        <taxon>Anomopoda</taxon>
        <taxon>Daphniidae</taxon>
        <taxon>Daphnia</taxon>
    </lineage>
</organism>
<keyword evidence="4" id="KW-0187">Copper transport</keyword>
<dbReference type="Proteomes" id="UP000789390">
    <property type="component" value="Unassembled WGS sequence"/>
</dbReference>
<dbReference type="AlphaFoldDB" id="A0A8J2WCB9"/>
<feature type="transmembrane region" description="Helical" evidence="4">
    <location>
        <begin position="67"/>
        <end position="87"/>
    </location>
</feature>
<dbReference type="PANTHER" id="PTHR12483:SF115">
    <property type="entry name" value="COPPER TRANSPORT PROTEIN"/>
    <property type="match status" value="1"/>
</dbReference>
<keyword evidence="6" id="KW-1185">Reference proteome</keyword>
<dbReference type="InterPro" id="IPR007274">
    <property type="entry name" value="Cop_transporter"/>
</dbReference>
<dbReference type="PANTHER" id="PTHR12483">
    <property type="entry name" value="SOLUTE CARRIER FAMILY 31 COPPER TRANSPORTERS"/>
    <property type="match status" value="1"/>
</dbReference>
<sequence>MSHDHHNMMGHDGHDMHAHGASVETTTMHDHAAMTTGHDHGSMMMQMYFYADYKAVVLFKEWDIQTVGAMVGSCIGIFLLAILYEGLKYFREYLSRKYYAPVSYVKTNEGGSEASSQVRTPMSFKTSVTSASHYIQTALHLLQMIISYFLMLIVMTYNVWLFMAVILGCTVGYFFFGWRKGFLVDITEHCH</sequence>
<proteinExistence type="inferred from homology"/>
<evidence type="ECO:0000313" key="5">
    <source>
        <dbReference type="EMBL" id="CAH0112674.1"/>
    </source>
</evidence>
<dbReference type="Pfam" id="PF04145">
    <property type="entry name" value="Ctr"/>
    <property type="match status" value="1"/>
</dbReference>
<keyword evidence="4" id="KW-0186">Copper</keyword>
<keyword evidence="2 4" id="KW-1133">Transmembrane helix</keyword>
<feature type="transmembrane region" description="Helical" evidence="4">
    <location>
        <begin position="159"/>
        <end position="176"/>
    </location>
</feature>
<keyword evidence="3 4" id="KW-0472">Membrane</keyword>
<comment type="caution">
    <text evidence="5">The sequence shown here is derived from an EMBL/GenBank/DDBJ whole genome shotgun (WGS) entry which is preliminary data.</text>
</comment>
<keyword evidence="4" id="KW-0813">Transport</keyword>
<evidence type="ECO:0000256" key="4">
    <source>
        <dbReference type="RuleBase" id="RU367022"/>
    </source>
</evidence>